<keyword evidence="1" id="KW-0963">Cytoplasm</keyword>
<dbReference type="InterPro" id="IPR005234">
    <property type="entry name" value="ScpB_csome_segregation"/>
</dbReference>
<dbReference type="Gene3D" id="1.10.10.10">
    <property type="entry name" value="Winged helix-like DNA-binding domain superfamily/Winged helix DNA-binding domain"/>
    <property type="match status" value="2"/>
</dbReference>
<keyword evidence="4" id="KW-0131">Cell cycle</keyword>
<evidence type="ECO:0000313" key="6">
    <source>
        <dbReference type="Proteomes" id="UP000824262"/>
    </source>
</evidence>
<proteinExistence type="predicted"/>
<organism evidence="5 6">
    <name type="scientific">Candidatus Scatomorpha intestinavium</name>
    <dbReference type="NCBI Taxonomy" id="2840922"/>
    <lineage>
        <taxon>Bacteria</taxon>
        <taxon>Bacillati</taxon>
        <taxon>Bacillota</taxon>
        <taxon>Clostridia</taxon>
        <taxon>Eubacteriales</taxon>
        <taxon>Candidatus Scatomorpha</taxon>
    </lineage>
</organism>
<dbReference type="PIRSF" id="PIRSF019345">
    <property type="entry name" value="ScpB"/>
    <property type="match status" value="1"/>
</dbReference>
<accession>A0A9D0ZC53</accession>
<evidence type="ECO:0000313" key="5">
    <source>
        <dbReference type="EMBL" id="HIQ77922.1"/>
    </source>
</evidence>
<sequence>MTDEKLKSAIEAILFASGEPLPAARLSLALGVAEEDIYSCADALAEEYESNGRGIRLLRLGANLQLCSSPEFAKEAARAIEHRAPPRLSQSALEALAIIAYFQPVTRAYVEQVRGVDSSYTVSSLADKGLIAPAGRLEAPGRPTLYRTTDAFLRVMGVSSLDELPPLPDMSATDGMDKLREAIDELKGRGEQLELQMDAGGDDA</sequence>
<keyword evidence="3" id="KW-0159">Chromosome partition</keyword>
<dbReference type="NCBIfam" id="TIGR00281">
    <property type="entry name" value="SMC-Scp complex subunit ScpB"/>
    <property type="match status" value="1"/>
</dbReference>
<comment type="caution">
    <text evidence="5">The sequence shown here is derived from an EMBL/GenBank/DDBJ whole genome shotgun (WGS) entry which is preliminary data.</text>
</comment>
<name>A0A9D0ZC53_9FIRM</name>
<dbReference type="GO" id="GO:0051304">
    <property type="term" value="P:chromosome separation"/>
    <property type="evidence" value="ECO:0007669"/>
    <property type="project" value="InterPro"/>
</dbReference>
<dbReference type="InterPro" id="IPR036390">
    <property type="entry name" value="WH_DNA-bd_sf"/>
</dbReference>
<gene>
    <name evidence="5" type="primary">scpB</name>
    <name evidence="5" type="ORF">IAB77_01530</name>
</gene>
<dbReference type="GO" id="GO:0051301">
    <property type="term" value="P:cell division"/>
    <property type="evidence" value="ECO:0007669"/>
    <property type="project" value="UniProtKB-KW"/>
</dbReference>
<dbReference type="AlphaFoldDB" id="A0A9D0ZC53"/>
<dbReference type="EMBL" id="DVGA01000021">
    <property type="protein sequence ID" value="HIQ77922.1"/>
    <property type="molecule type" value="Genomic_DNA"/>
</dbReference>
<dbReference type="PANTHER" id="PTHR34298:SF2">
    <property type="entry name" value="SEGREGATION AND CONDENSATION PROTEIN B"/>
    <property type="match status" value="1"/>
</dbReference>
<dbReference type="PANTHER" id="PTHR34298">
    <property type="entry name" value="SEGREGATION AND CONDENSATION PROTEIN B"/>
    <property type="match status" value="1"/>
</dbReference>
<evidence type="ECO:0000256" key="1">
    <source>
        <dbReference type="ARBA" id="ARBA00022490"/>
    </source>
</evidence>
<reference evidence="5" key="2">
    <citation type="journal article" date="2021" name="PeerJ">
        <title>Extensive microbial diversity within the chicken gut microbiome revealed by metagenomics and culture.</title>
        <authorList>
            <person name="Gilroy R."/>
            <person name="Ravi A."/>
            <person name="Getino M."/>
            <person name="Pursley I."/>
            <person name="Horton D.L."/>
            <person name="Alikhan N.F."/>
            <person name="Baker D."/>
            <person name="Gharbi K."/>
            <person name="Hall N."/>
            <person name="Watson M."/>
            <person name="Adriaenssens E.M."/>
            <person name="Foster-Nyarko E."/>
            <person name="Jarju S."/>
            <person name="Secka A."/>
            <person name="Antonio M."/>
            <person name="Oren A."/>
            <person name="Chaudhuri R.R."/>
            <person name="La Ragione R."/>
            <person name="Hildebrand F."/>
            <person name="Pallen M.J."/>
        </authorList>
    </citation>
    <scope>NUCLEOTIDE SEQUENCE</scope>
    <source>
        <strain evidence="5">ChiBcolR7-354</strain>
    </source>
</reference>
<reference evidence="5" key="1">
    <citation type="submission" date="2020-10" db="EMBL/GenBank/DDBJ databases">
        <authorList>
            <person name="Gilroy R."/>
        </authorList>
    </citation>
    <scope>NUCLEOTIDE SEQUENCE</scope>
    <source>
        <strain evidence="5">ChiBcolR7-354</strain>
    </source>
</reference>
<protein>
    <submittedName>
        <fullName evidence="5">SMC-Scp complex subunit ScpB</fullName>
    </submittedName>
</protein>
<evidence type="ECO:0000256" key="2">
    <source>
        <dbReference type="ARBA" id="ARBA00022618"/>
    </source>
</evidence>
<dbReference type="InterPro" id="IPR036388">
    <property type="entry name" value="WH-like_DNA-bd_sf"/>
</dbReference>
<evidence type="ECO:0000256" key="3">
    <source>
        <dbReference type="ARBA" id="ARBA00022829"/>
    </source>
</evidence>
<evidence type="ECO:0000256" key="4">
    <source>
        <dbReference type="ARBA" id="ARBA00023306"/>
    </source>
</evidence>
<dbReference type="Pfam" id="PF04079">
    <property type="entry name" value="SMC_ScpB"/>
    <property type="match status" value="1"/>
</dbReference>
<keyword evidence="2" id="KW-0132">Cell division</keyword>
<dbReference type="Proteomes" id="UP000824262">
    <property type="component" value="Unassembled WGS sequence"/>
</dbReference>
<dbReference type="SUPFAM" id="SSF46785">
    <property type="entry name" value="Winged helix' DNA-binding domain"/>
    <property type="match status" value="2"/>
</dbReference>